<dbReference type="RefSeq" id="WP_092348883.1">
    <property type="nucleotide sequence ID" value="NZ_FNQN01000007.1"/>
</dbReference>
<dbReference type="CDD" id="cd02440">
    <property type="entry name" value="AdoMet_MTases"/>
    <property type="match status" value="1"/>
</dbReference>
<dbReference type="Gene3D" id="3.40.50.150">
    <property type="entry name" value="Vaccinia Virus protein VP39"/>
    <property type="match status" value="1"/>
</dbReference>
<organism evidence="3 4">
    <name type="scientific">Desulfuromusa kysingii</name>
    <dbReference type="NCBI Taxonomy" id="37625"/>
    <lineage>
        <taxon>Bacteria</taxon>
        <taxon>Pseudomonadati</taxon>
        <taxon>Thermodesulfobacteriota</taxon>
        <taxon>Desulfuromonadia</taxon>
        <taxon>Desulfuromonadales</taxon>
        <taxon>Geopsychrobacteraceae</taxon>
        <taxon>Desulfuromusa</taxon>
    </lineage>
</organism>
<dbReference type="InterPro" id="IPR041698">
    <property type="entry name" value="Methyltransf_25"/>
</dbReference>
<dbReference type="OrthoDB" id="5405545at2"/>
<keyword evidence="3" id="KW-0489">Methyltransferase</keyword>
<dbReference type="GO" id="GO:0032259">
    <property type="term" value="P:methylation"/>
    <property type="evidence" value="ECO:0007669"/>
    <property type="project" value="UniProtKB-KW"/>
</dbReference>
<dbReference type="EMBL" id="FNQN01000007">
    <property type="protein sequence ID" value="SEA55668.1"/>
    <property type="molecule type" value="Genomic_DNA"/>
</dbReference>
<evidence type="ECO:0000313" key="3">
    <source>
        <dbReference type="EMBL" id="SEA55668.1"/>
    </source>
</evidence>
<dbReference type="SUPFAM" id="SSF53335">
    <property type="entry name" value="S-adenosyl-L-methionine-dependent methyltransferases"/>
    <property type="match status" value="1"/>
</dbReference>
<evidence type="ECO:0000259" key="2">
    <source>
        <dbReference type="Pfam" id="PF13649"/>
    </source>
</evidence>
<dbReference type="STRING" id="37625.SAMN05660420_02444"/>
<keyword evidence="1 3" id="KW-0808">Transferase</keyword>
<keyword evidence="4" id="KW-1185">Reference proteome</keyword>
<accession>A0A1H4C5L5</accession>
<evidence type="ECO:0000256" key="1">
    <source>
        <dbReference type="ARBA" id="ARBA00022679"/>
    </source>
</evidence>
<dbReference type="AlphaFoldDB" id="A0A1H4C5L5"/>
<gene>
    <name evidence="3" type="ORF">SAMN05660420_02444</name>
</gene>
<sequence length="198" mass="21601">MKWRVNTTPDAFTHSTVDPCRFGALNSEVIFSSLELDVGSCLVDAGCGPGEYSVLAARLIGETGSVIALDRDPWMIEQLRQTIAAQAITNIHCQVADLGAPLPLRDQQADAVMISAVLHMPGLTDRWQILFSELQRGLRKGGKLAIIEKSNASAPADHPLHLRLSPETIAANVTPHGFEQCGLVELRADKFLILFEKY</sequence>
<dbReference type="Pfam" id="PF13649">
    <property type="entry name" value="Methyltransf_25"/>
    <property type="match status" value="1"/>
</dbReference>
<dbReference type="PANTHER" id="PTHR43861:SF2">
    <property type="entry name" value="CARBOXY-S-ADENOSYL-L-METHIONINE SYNTHASE"/>
    <property type="match status" value="1"/>
</dbReference>
<protein>
    <submittedName>
        <fullName evidence="3">Methyltransferase domain-containing protein</fullName>
    </submittedName>
</protein>
<evidence type="ECO:0000313" key="4">
    <source>
        <dbReference type="Proteomes" id="UP000199409"/>
    </source>
</evidence>
<reference evidence="3 4" key="1">
    <citation type="submission" date="2016-10" db="EMBL/GenBank/DDBJ databases">
        <authorList>
            <person name="de Groot N.N."/>
        </authorList>
    </citation>
    <scope>NUCLEOTIDE SEQUENCE [LARGE SCALE GENOMIC DNA]</scope>
    <source>
        <strain evidence="3 4">DSM 7343</strain>
    </source>
</reference>
<dbReference type="GO" id="GO:0008168">
    <property type="term" value="F:methyltransferase activity"/>
    <property type="evidence" value="ECO:0007669"/>
    <property type="project" value="UniProtKB-KW"/>
</dbReference>
<dbReference type="Proteomes" id="UP000199409">
    <property type="component" value="Unassembled WGS sequence"/>
</dbReference>
<feature type="domain" description="Methyltransferase" evidence="2">
    <location>
        <begin position="43"/>
        <end position="142"/>
    </location>
</feature>
<dbReference type="InterPro" id="IPR029063">
    <property type="entry name" value="SAM-dependent_MTases_sf"/>
</dbReference>
<name>A0A1H4C5L5_9BACT</name>
<proteinExistence type="predicted"/>
<dbReference type="PANTHER" id="PTHR43861">
    <property type="entry name" value="TRANS-ACONITATE 2-METHYLTRANSFERASE-RELATED"/>
    <property type="match status" value="1"/>
</dbReference>